<comment type="caution">
    <text evidence="2">The sequence shown here is derived from an EMBL/GenBank/DDBJ whole genome shotgun (WGS) entry which is preliminary data.</text>
</comment>
<dbReference type="Proteomes" id="UP000573603">
    <property type="component" value="Unassembled WGS sequence"/>
</dbReference>
<evidence type="ECO:0000313" key="3">
    <source>
        <dbReference type="Proteomes" id="UP000573603"/>
    </source>
</evidence>
<protein>
    <submittedName>
        <fullName evidence="2">Uncharacterized protein</fullName>
    </submittedName>
</protein>
<reference evidence="2 3" key="1">
    <citation type="journal article" date="2020" name="BMC Genomics">
        <title>Correction to: Identification and distribution of gene clusters required for synthesis of sphingolipid metabolism inhibitors in diverse species of the filamentous fungus Fusarium.</title>
        <authorList>
            <person name="Kim H.S."/>
            <person name="Lohmar J.M."/>
            <person name="Busman M."/>
            <person name="Brown D.W."/>
            <person name="Naumann T.A."/>
            <person name="Divon H.H."/>
            <person name="Lysoe E."/>
            <person name="Uhlig S."/>
            <person name="Proctor R.H."/>
        </authorList>
    </citation>
    <scope>NUCLEOTIDE SEQUENCE [LARGE SCALE GENOMIC DNA]</scope>
    <source>
        <strain evidence="2 3">NRRL 25214</strain>
    </source>
</reference>
<feature type="region of interest" description="Disordered" evidence="1">
    <location>
        <begin position="31"/>
        <end position="70"/>
    </location>
</feature>
<name>A0A8H5E8U7_9HYPO</name>
<feature type="region of interest" description="Disordered" evidence="1">
    <location>
        <begin position="217"/>
        <end position="258"/>
    </location>
</feature>
<proteinExistence type="predicted"/>
<dbReference type="EMBL" id="JABEVY010000077">
    <property type="protein sequence ID" value="KAF5251047.1"/>
    <property type="molecule type" value="Genomic_DNA"/>
</dbReference>
<dbReference type="AlphaFoldDB" id="A0A8H5E8U7"/>
<accession>A0A8H5E8U7</accession>
<organism evidence="2 3">
    <name type="scientific">Fusarium anthophilum</name>
    <dbReference type="NCBI Taxonomy" id="48485"/>
    <lineage>
        <taxon>Eukaryota</taxon>
        <taxon>Fungi</taxon>
        <taxon>Dikarya</taxon>
        <taxon>Ascomycota</taxon>
        <taxon>Pezizomycotina</taxon>
        <taxon>Sordariomycetes</taxon>
        <taxon>Hypocreomycetidae</taxon>
        <taxon>Hypocreales</taxon>
        <taxon>Nectriaceae</taxon>
        <taxon>Fusarium</taxon>
        <taxon>Fusarium fujikuroi species complex</taxon>
    </lineage>
</organism>
<evidence type="ECO:0000256" key="1">
    <source>
        <dbReference type="SAM" id="MobiDB-lite"/>
    </source>
</evidence>
<sequence>MSMELVIRRSNSLLAVQLEVGRVETGASACYRPEEVPDDSDSDAYRRRGGRGRGSRGGNGNGGRQAHTSRSTQQLLIYHVIATKKQGNPLPEFDTKEPFKPNPDLSEKAKSQINSFINGPEKEDPAISNHCLVGNAWNAQQLLICHVTATKERGNVFPELNKPYPANGQIQQFNNGSGNEDPGISKHYLVGKYGTNLGEIWAALATVTAYKHKPATIIPPATSSQSTSPSKRPRRSGPVPKYYSSDSDEPGMSRQDSNISDYMEQLSYTNIWIARVEKYG</sequence>
<feature type="compositionally biased region" description="Low complexity" evidence="1">
    <location>
        <begin position="219"/>
        <end position="240"/>
    </location>
</feature>
<gene>
    <name evidence="2" type="ORF">FANTH_3808</name>
</gene>
<keyword evidence="3" id="KW-1185">Reference proteome</keyword>
<evidence type="ECO:0000313" key="2">
    <source>
        <dbReference type="EMBL" id="KAF5251047.1"/>
    </source>
</evidence>